<proteinExistence type="predicted"/>
<gene>
    <name evidence="5" type="ORF">SAMN04489757_104176</name>
</gene>
<dbReference type="InterPro" id="IPR020449">
    <property type="entry name" value="Tscrpt_reg_AraC-type_HTH"/>
</dbReference>
<dbReference type="InterPro" id="IPR053142">
    <property type="entry name" value="PchR_regulatory_protein"/>
</dbReference>
<keyword evidence="6" id="KW-1185">Reference proteome</keyword>
<keyword evidence="2 5" id="KW-0238">DNA-binding</keyword>
<evidence type="ECO:0000256" key="2">
    <source>
        <dbReference type="ARBA" id="ARBA00023125"/>
    </source>
</evidence>
<dbReference type="InterPro" id="IPR009057">
    <property type="entry name" value="Homeodomain-like_sf"/>
</dbReference>
<dbReference type="RefSeq" id="WP_242960842.1">
    <property type="nucleotide sequence ID" value="NZ_BAABFM010000079.1"/>
</dbReference>
<keyword evidence="3" id="KW-0804">Transcription</keyword>
<evidence type="ECO:0000313" key="5">
    <source>
        <dbReference type="EMBL" id="SFN92906.1"/>
    </source>
</evidence>
<dbReference type="PANTHER" id="PTHR47893:SF1">
    <property type="entry name" value="REGULATORY PROTEIN PCHR"/>
    <property type="match status" value="1"/>
</dbReference>
<dbReference type="InterPro" id="IPR018060">
    <property type="entry name" value="HTH_AraC"/>
</dbReference>
<dbReference type="Proteomes" id="UP000198806">
    <property type="component" value="Unassembled WGS sequence"/>
</dbReference>
<dbReference type="STRING" id="1527.SAMN04489757_104176"/>
<dbReference type="PROSITE" id="PS01124">
    <property type="entry name" value="HTH_ARAC_FAMILY_2"/>
    <property type="match status" value="1"/>
</dbReference>
<dbReference type="GO" id="GO:0043565">
    <property type="term" value="F:sequence-specific DNA binding"/>
    <property type="evidence" value="ECO:0007669"/>
    <property type="project" value="InterPro"/>
</dbReference>
<dbReference type="GO" id="GO:0003700">
    <property type="term" value="F:DNA-binding transcription factor activity"/>
    <property type="evidence" value="ECO:0007669"/>
    <property type="project" value="InterPro"/>
</dbReference>
<organism evidence="5 6">
    <name type="scientific">Anaerocolumna aminovalerica</name>
    <dbReference type="NCBI Taxonomy" id="1527"/>
    <lineage>
        <taxon>Bacteria</taxon>
        <taxon>Bacillati</taxon>
        <taxon>Bacillota</taxon>
        <taxon>Clostridia</taxon>
        <taxon>Lachnospirales</taxon>
        <taxon>Lachnospiraceae</taxon>
        <taxon>Anaerocolumna</taxon>
    </lineage>
</organism>
<evidence type="ECO:0000259" key="4">
    <source>
        <dbReference type="PROSITE" id="PS01124"/>
    </source>
</evidence>
<name>A0A1I5D1A0_9FIRM</name>
<sequence length="339" mass="39025">MSKSVMNIEALSQNLFHDTKVYTLAEDETSQIIQVQNDTGDGLMSSYMVFPGVYLMFNDFHMEQCESQFQAEVDMLCIDHCREGRIEQEIKNGAYIYLGAGDLCVDRRMNSGRHVEFPLGHYHGVSISFVLKDANEGINSYIKDFPVDIARLKKKYCDGRINLVLQNEQGLEGILADLYAVPAQIRLPYFRVKIQELLLYLDALEIPATQMERPYFFKTQVEKTKAIHTLMTNNMEQHFTLQELSERFDFPMTAMKNCFKNIYGDSIFSYMRVYRINQAAVLLRRNREKSVLEIAAQMGYDSPGKFSTAFKKIMGVSPLTYRKSSVGLDKKHPDGKERN</sequence>
<dbReference type="EMBL" id="FOWD01000004">
    <property type="protein sequence ID" value="SFN92906.1"/>
    <property type="molecule type" value="Genomic_DNA"/>
</dbReference>
<protein>
    <submittedName>
        <fullName evidence="5">AraC-type DNA-binding protein</fullName>
    </submittedName>
</protein>
<dbReference type="SMART" id="SM00342">
    <property type="entry name" value="HTH_ARAC"/>
    <property type="match status" value="1"/>
</dbReference>
<feature type="domain" description="HTH araC/xylS-type" evidence="4">
    <location>
        <begin position="225"/>
        <end position="324"/>
    </location>
</feature>
<accession>A0A1I5D1A0</accession>
<dbReference type="PRINTS" id="PR00032">
    <property type="entry name" value="HTHARAC"/>
</dbReference>
<evidence type="ECO:0000313" key="6">
    <source>
        <dbReference type="Proteomes" id="UP000198806"/>
    </source>
</evidence>
<keyword evidence="1" id="KW-0805">Transcription regulation</keyword>
<dbReference type="PANTHER" id="PTHR47893">
    <property type="entry name" value="REGULATORY PROTEIN PCHR"/>
    <property type="match status" value="1"/>
</dbReference>
<evidence type="ECO:0000256" key="3">
    <source>
        <dbReference type="ARBA" id="ARBA00023163"/>
    </source>
</evidence>
<dbReference type="AlphaFoldDB" id="A0A1I5D1A0"/>
<dbReference type="Pfam" id="PF12833">
    <property type="entry name" value="HTH_18"/>
    <property type="match status" value="1"/>
</dbReference>
<dbReference type="SUPFAM" id="SSF46689">
    <property type="entry name" value="Homeodomain-like"/>
    <property type="match status" value="1"/>
</dbReference>
<dbReference type="InterPro" id="IPR018062">
    <property type="entry name" value="HTH_AraC-typ_CS"/>
</dbReference>
<dbReference type="Gene3D" id="1.10.10.60">
    <property type="entry name" value="Homeodomain-like"/>
    <property type="match status" value="1"/>
</dbReference>
<reference evidence="5 6" key="1">
    <citation type="submission" date="2016-10" db="EMBL/GenBank/DDBJ databases">
        <authorList>
            <person name="de Groot N.N."/>
        </authorList>
    </citation>
    <scope>NUCLEOTIDE SEQUENCE [LARGE SCALE GENOMIC DNA]</scope>
    <source>
        <strain evidence="5 6">DSM 1283</strain>
    </source>
</reference>
<dbReference type="PROSITE" id="PS00041">
    <property type="entry name" value="HTH_ARAC_FAMILY_1"/>
    <property type="match status" value="1"/>
</dbReference>
<evidence type="ECO:0000256" key="1">
    <source>
        <dbReference type="ARBA" id="ARBA00023015"/>
    </source>
</evidence>